<gene>
    <name evidence="1" type="ORF">SBF1_7340001</name>
</gene>
<dbReference type="Gene3D" id="3.40.50.300">
    <property type="entry name" value="P-loop containing nucleotide triphosphate hydrolases"/>
    <property type="match status" value="1"/>
</dbReference>
<organism evidence="1 2">
    <name type="scientific">Candidatus Desulfosporosinus infrequens</name>
    <dbReference type="NCBI Taxonomy" id="2043169"/>
    <lineage>
        <taxon>Bacteria</taxon>
        <taxon>Bacillati</taxon>
        <taxon>Bacillota</taxon>
        <taxon>Clostridia</taxon>
        <taxon>Eubacteriales</taxon>
        <taxon>Desulfitobacteriaceae</taxon>
        <taxon>Desulfosporosinus</taxon>
    </lineage>
</organism>
<dbReference type="InterPro" id="IPR050206">
    <property type="entry name" value="FtsK/SpoIIIE/SftA"/>
</dbReference>
<dbReference type="EMBL" id="OMOF01000706">
    <property type="protein sequence ID" value="SPF54087.1"/>
    <property type="molecule type" value="Genomic_DNA"/>
</dbReference>
<evidence type="ECO:0000313" key="1">
    <source>
        <dbReference type="EMBL" id="SPF54087.1"/>
    </source>
</evidence>
<dbReference type="PANTHER" id="PTHR22683">
    <property type="entry name" value="SPORULATION PROTEIN RELATED"/>
    <property type="match status" value="1"/>
</dbReference>
<proteinExistence type="predicted"/>
<evidence type="ECO:0000313" key="2">
    <source>
        <dbReference type="Proteomes" id="UP000238916"/>
    </source>
</evidence>
<name>A0A2U3LQ78_9FIRM</name>
<sequence>MPGRLAYKVASSIDSQVILDRPGAESLTGMGDLLLLGPSDPEPIRAQGPLVTDEEIERVVAFWRKNSSTEVKNDVVSFTDSLNETPRDNLKEIRLVKQLPSKNIQTHTDDVINLPSNYDLDNKESMVKVPEIPNIPEVFIVEGKRGHMVNLGIPPKPKALNMKDNAWAVLYGYSVRIVVRDQAPRREYLKTLLNIKTDVAQSLMQFMEARKIISPYKGPNSPRQIFISMEQVEKVFSESTFSMHKYTDLIQVK</sequence>
<accession>A0A2U3LQ78</accession>
<reference evidence="2" key="1">
    <citation type="submission" date="2018-02" db="EMBL/GenBank/DDBJ databases">
        <authorList>
            <person name="Hausmann B."/>
        </authorList>
    </citation>
    <scope>NUCLEOTIDE SEQUENCE [LARGE SCALE GENOMIC DNA]</scope>
    <source>
        <strain evidence="2">Peat soil MAG SbF1</strain>
    </source>
</reference>
<protein>
    <submittedName>
        <fullName evidence="1">DNA segregation ATPase, FtsK/SpoIIIE family</fullName>
    </submittedName>
</protein>
<dbReference type="InterPro" id="IPR036388">
    <property type="entry name" value="WH-like_DNA-bd_sf"/>
</dbReference>
<dbReference type="PANTHER" id="PTHR22683:SF41">
    <property type="entry name" value="DNA TRANSLOCASE FTSK"/>
    <property type="match status" value="1"/>
</dbReference>
<dbReference type="InterPro" id="IPR027417">
    <property type="entry name" value="P-loop_NTPase"/>
</dbReference>
<dbReference type="Proteomes" id="UP000238916">
    <property type="component" value="Unassembled WGS sequence"/>
</dbReference>
<dbReference type="AlphaFoldDB" id="A0A2U3LQ78"/>
<dbReference type="Gene3D" id="1.10.10.10">
    <property type="entry name" value="Winged helix-like DNA-binding domain superfamily/Winged helix DNA-binding domain"/>
    <property type="match status" value="1"/>
</dbReference>